<evidence type="ECO:0000313" key="2">
    <source>
        <dbReference type="Proteomes" id="UP001279410"/>
    </source>
</evidence>
<gene>
    <name evidence="1" type="ORF">AKAME5_000841100</name>
</gene>
<keyword evidence="2" id="KW-1185">Reference proteome</keyword>
<sequence>MRARPKLRGSRNQTLLNLNPASIQPSVKTDWSMDRPVTLRDGRYSADQRVEPGGIQWLRPGLRKYSCQLTFDLNTVNSEIKLSDNNRTATQREEEVVVLLLLFSLRFSSEKEQS</sequence>
<organism evidence="1 2">
    <name type="scientific">Lates japonicus</name>
    <name type="common">Japanese lates</name>
    <dbReference type="NCBI Taxonomy" id="270547"/>
    <lineage>
        <taxon>Eukaryota</taxon>
        <taxon>Metazoa</taxon>
        <taxon>Chordata</taxon>
        <taxon>Craniata</taxon>
        <taxon>Vertebrata</taxon>
        <taxon>Euteleostomi</taxon>
        <taxon>Actinopterygii</taxon>
        <taxon>Neopterygii</taxon>
        <taxon>Teleostei</taxon>
        <taxon>Neoteleostei</taxon>
        <taxon>Acanthomorphata</taxon>
        <taxon>Carangaria</taxon>
        <taxon>Carangaria incertae sedis</taxon>
        <taxon>Centropomidae</taxon>
        <taxon>Lates</taxon>
    </lineage>
</organism>
<accession>A0AAD3R5S9</accession>
<proteinExistence type="predicted"/>
<comment type="caution">
    <text evidence="1">The sequence shown here is derived from an EMBL/GenBank/DDBJ whole genome shotgun (WGS) entry which is preliminary data.</text>
</comment>
<reference evidence="1" key="1">
    <citation type="submission" date="2022-08" db="EMBL/GenBank/DDBJ databases">
        <title>Genome sequencing of akame (Lates japonicus).</title>
        <authorList>
            <person name="Hashiguchi Y."/>
            <person name="Takahashi H."/>
        </authorList>
    </citation>
    <scope>NUCLEOTIDE SEQUENCE</scope>
    <source>
        <strain evidence="1">Kochi</strain>
    </source>
</reference>
<evidence type="ECO:0000313" key="1">
    <source>
        <dbReference type="EMBL" id="GLD56010.1"/>
    </source>
</evidence>
<dbReference type="InterPro" id="IPR043136">
    <property type="entry name" value="B30.2/SPRY_sf"/>
</dbReference>
<dbReference type="AlphaFoldDB" id="A0AAD3R5S9"/>
<protein>
    <submittedName>
        <fullName evidence="1">Stonustoxin subunit beta-like protein</fullName>
    </submittedName>
</protein>
<name>A0AAD3R5S9_LATJO</name>
<dbReference type="EMBL" id="BRZM01000023">
    <property type="protein sequence ID" value="GLD56010.1"/>
    <property type="molecule type" value="Genomic_DNA"/>
</dbReference>
<dbReference type="Proteomes" id="UP001279410">
    <property type="component" value="Unassembled WGS sequence"/>
</dbReference>
<dbReference type="Gene3D" id="2.60.120.920">
    <property type="match status" value="1"/>
</dbReference>